<evidence type="ECO:0000256" key="3">
    <source>
        <dbReference type="ARBA" id="ARBA00022475"/>
    </source>
</evidence>
<feature type="region of interest" description="Disordered" evidence="7">
    <location>
        <begin position="454"/>
        <end position="563"/>
    </location>
</feature>
<feature type="compositionally biased region" description="Basic and acidic residues" evidence="7">
    <location>
        <begin position="554"/>
        <end position="563"/>
    </location>
</feature>
<sequence length="563" mass="58179">MTEQTVTVGQIVRAWRRRFVIVLLCALAGGLLAAGYASLGSPSYTATAVVKLASLPDNPLTTSTAAVRAVNPATESQVVTSSSVAARAAELMKSDDSPAALSRRVTVTNPLDSQVLRIDYSAASARRAADGANAFAQAYLDFRSEAVQAQIDSLDKELGDQAAALVKQQEKAQKLAITSSDEVTRANAETQVASLTGVLEQVRGQRAQLAAASRQAGEQVGSAQPPTGASGITPPVMVAAGLAAGLVGGLVLALLRDRTDQRVRSREQIESVFGLAVIADVPVRRGRSTPESEDAVLRRLGAVIASPPNAPRISPLLLMPAYRTGSSDLPARLAAAVGAHIGTALLCSADAAALNLTTLEVSSLRRGTVPVRSFGEESTVKAGPDLTALADAEVLVVDGLNVSDPSTPLMLAPSSAAVLLVVRRRATRLPEIADALRELRNVGSEVHGVVLIGPKPVRRQRHPAGAHAGPMSLSDIPVHGSGPVDDEEPARDGVPVRDGASGPGGAIASERASSIGNNGWPTGTVTPPRRPGKRDGASEDTRPQPVVGRVPAVSEKRSVGRDS</sequence>
<dbReference type="InterPro" id="IPR050445">
    <property type="entry name" value="Bact_polysacc_biosynth/exp"/>
</dbReference>
<keyword evidence="3" id="KW-1003">Cell membrane</keyword>
<dbReference type="Gene3D" id="3.40.50.300">
    <property type="entry name" value="P-loop containing nucleotide triphosphate hydrolases"/>
    <property type="match status" value="1"/>
</dbReference>
<reference evidence="10 11" key="1">
    <citation type="submission" date="2021-05" db="EMBL/GenBank/DDBJ databases">
        <title>Kineosporia and Streptomyces sp. nov. two new marine actinobacteria isolated from Coral.</title>
        <authorList>
            <person name="Buangrab K."/>
            <person name="Sutthacheep M."/>
            <person name="Yeemin T."/>
            <person name="Harunari E."/>
            <person name="Igarashi Y."/>
            <person name="Kanchanasin P."/>
            <person name="Tanasupawat S."/>
            <person name="Phongsopitanun W."/>
        </authorList>
    </citation>
    <scope>NUCLEOTIDE SEQUENCE [LARGE SCALE GENOMIC DNA]</scope>
    <source>
        <strain evidence="10 11">J2-2</strain>
    </source>
</reference>
<feature type="domain" description="Polysaccharide chain length determinant N-terminal" evidence="9">
    <location>
        <begin position="6"/>
        <end position="98"/>
    </location>
</feature>
<evidence type="ECO:0000256" key="4">
    <source>
        <dbReference type="ARBA" id="ARBA00022692"/>
    </source>
</evidence>
<evidence type="ECO:0000256" key="2">
    <source>
        <dbReference type="ARBA" id="ARBA00006683"/>
    </source>
</evidence>
<evidence type="ECO:0000256" key="1">
    <source>
        <dbReference type="ARBA" id="ARBA00004651"/>
    </source>
</evidence>
<evidence type="ECO:0000256" key="8">
    <source>
        <dbReference type="SAM" id="Phobius"/>
    </source>
</evidence>
<dbReference type="PANTHER" id="PTHR32309">
    <property type="entry name" value="TYROSINE-PROTEIN KINASE"/>
    <property type="match status" value="1"/>
</dbReference>
<dbReference type="InterPro" id="IPR027417">
    <property type="entry name" value="P-loop_NTPase"/>
</dbReference>
<dbReference type="PANTHER" id="PTHR32309:SF31">
    <property type="entry name" value="CAPSULAR EXOPOLYSACCHARIDE FAMILY"/>
    <property type="match status" value="1"/>
</dbReference>
<dbReference type="Proteomes" id="UP001197247">
    <property type="component" value="Unassembled WGS sequence"/>
</dbReference>
<comment type="similarity">
    <text evidence="2">Belongs to the CpsC/CapA family.</text>
</comment>
<dbReference type="Pfam" id="PF02706">
    <property type="entry name" value="Wzz"/>
    <property type="match status" value="1"/>
</dbReference>
<organism evidence="10 11">
    <name type="scientific">Kineosporia corallincola</name>
    <dbReference type="NCBI Taxonomy" id="2835133"/>
    <lineage>
        <taxon>Bacteria</taxon>
        <taxon>Bacillati</taxon>
        <taxon>Actinomycetota</taxon>
        <taxon>Actinomycetes</taxon>
        <taxon>Kineosporiales</taxon>
        <taxon>Kineosporiaceae</taxon>
        <taxon>Kineosporia</taxon>
    </lineage>
</organism>
<evidence type="ECO:0000256" key="6">
    <source>
        <dbReference type="ARBA" id="ARBA00023136"/>
    </source>
</evidence>
<evidence type="ECO:0000256" key="5">
    <source>
        <dbReference type="ARBA" id="ARBA00022989"/>
    </source>
</evidence>
<keyword evidence="6 8" id="KW-0472">Membrane</keyword>
<evidence type="ECO:0000259" key="9">
    <source>
        <dbReference type="Pfam" id="PF02706"/>
    </source>
</evidence>
<dbReference type="InterPro" id="IPR003856">
    <property type="entry name" value="LPS_length_determ_N"/>
</dbReference>
<dbReference type="RefSeq" id="WP_214156828.1">
    <property type="nucleotide sequence ID" value="NZ_JAHBAY010000006.1"/>
</dbReference>
<keyword evidence="5 8" id="KW-1133">Transmembrane helix</keyword>
<evidence type="ECO:0000313" key="11">
    <source>
        <dbReference type="Proteomes" id="UP001197247"/>
    </source>
</evidence>
<accession>A0ABS5THH0</accession>
<keyword evidence="4 8" id="KW-0812">Transmembrane</keyword>
<evidence type="ECO:0000256" key="7">
    <source>
        <dbReference type="SAM" id="MobiDB-lite"/>
    </source>
</evidence>
<feature type="compositionally biased region" description="Basic and acidic residues" evidence="7">
    <location>
        <begin position="533"/>
        <end position="542"/>
    </location>
</feature>
<feature type="transmembrane region" description="Helical" evidence="8">
    <location>
        <begin position="19"/>
        <end position="39"/>
    </location>
</feature>
<proteinExistence type="inferred from homology"/>
<comment type="subcellular location">
    <subcellularLocation>
        <location evidence="1">Cell membrane</location>
        <topology evidence="1">Multi-pass membrane protein</topology>
    </subcellularLocation>
</comment>
<gene>
    <name evidence="10" type="ORF">KIH74_16475</name>
</gene>
<protein>
    <recommendedName>
        <fullName evidence="9">Polysaccharide chain length determinant N-terminal domain-containing protein</fullName>
    </recommendedName>
</protein>
<keyword evidence="11" id="KW-1185">Reference proteome</keyword>
<evidence type="ECO:0000313" key="10">
    <source>
        <dbReference type="EMBL" id="MBT0770541.1"/>
    </source>
</evidence>
<dbReference type="EMBL" id="JAHBAY010000006">
    <property type="protein sequence ID" value="MBT0770541.1"/>
    <property type="molecule type" value="Genomic_DNA"/>
</dbReference>
<comment type="caution">
    <text evidence="10">The sequence shown here is derived from an EMBL/GenBank/DDBJ whole genome shotgun (WGS) entry which is preliminary data.</text>
</comment>
<name>A0ABS5THH0_9ACTN</name>